<feature type="transmembrane region" description="Helical" evidence="2">
    <location>
        <begin position="36"/>
        <end position="54"/>
    </location>
</feature>
<accession>A0A2A2JZU1</accession>
<sequence length="119" mass="12998">MRSPPTTDKAAGTRCASSARRRAVTMTSGRPPSRSGSLAVVLWVVWAKTGALNAGMTVAHRRPASRFDIDNTPFAAAVVAALYSVVYRWCIQPYTEIYRPRGDQSGATGSCRRYWRSCA</sequence>
<name>A0A2A2JZU1_9BILA</name>
<protein>
    <submittedName>
        <fullName evidence="3">Uncharacterized protein</fullName>
    </submittedName>
</protein>
<dbReference type="Proteomes" id="UP000218231">
    <property type="component" value="Unassembled WGS sequence"/>
</dbReference>
<keyword evidence="4" id="KW-1185">Reference proteome</keyword>
<keyword evidence="2" id="KW-0472">Membrane</keyword>
<reference evidence="3 4" key="1">
    <citation type="journal article" date="2017" name="Curr. Biol.">
        <title>Genome architecture and evolution of a unichromosomal asexual nematode.</title>
        <authorList>
            <person name="Fradin H."/>
            <person name="Zegar C."/>
            <person name="Gutwein M."/>
            <person name="Lucas J."/>
            <person name="Kovtun M."/>
            <person name="Corcoran D."/>
            <person name="Baugh L.R."/>
            <person name="Kiontke K."/>
            <person name="Gunsalus K."/>
            <person name="Fitch D.H."/>
            <person name="Piano F."/>
        </authorList>
    </citation>
    <scope>NUCLEOTIDE SEQUENCE [LARGE SCALE GENOMIC DNA]</scope>
    <source>
        <strain evidence="3">PF1309</strain>
    </source>
</reference>
<keyword evidence="2" id="KW-0812">Transmembrane</keyword>
<dbReference type="EMBL" id="LIAE01009960">
    <property type="protein sequence ID" value="PAV67296.1"/>
    <property type="molecule type" value="Genomic_DNA"/>
</dbReference>
<feature type="compositionally biased region" description="Polar residues" evidence="1">
    <location>
        <begin position="25"/>
        <end position="35"/>
    </location>
</feature>
<dbReference type="AlphaFoldDB" id="A0A2A2JZU1"/>
<evidence type="ECO:0000313" key="3">
    <source>
        <dbReference type="EMBL" id="PAV67296.1"/>
    </source>
</evidence>
<feature type="transmembrane region" description="Helical" evidence="2">
    <location>
        <begin position="74"/>
        <end position="91"/>
    </location>
</feature>
<gene>
    <name evidence="3" type="ORF">WR25_13986</name>
</gene>
<evidence type="ECO:0000313" key="4">
    <source>
        <dbReference type="Proteomes" id="UP000218231"/>
    </source>
</evidence>
<evidence type="ECO:0000256" key="1">
    <source>
        <dbReference type="SAM" id="MobiDB-lite"/>
    </source>
</evidence>
<evidence type="ECO:0000256" key="2">
    <source>
        <dbReference type="SAM" id="Phobius"/>
    </source>
</evidence>
<organism evidence="3 4">
    <name type="scientific">Diploscapter pachys</name>
    <dbReference type="NCBI Taxonomy" id="2018661"/>
    <lineage>
        <taxon>Eukaryota</taxon>
        <taxon>Metazoa</taxon>
        <taxon>Ecdysozoa</taxon>
        <taxon>Nematoda</taxon>
        <taxon>Chromadorea</taxon>
        <taxon>Rhabditida</taxon>
        <taxon>Rhabditina</taxon>
        <taxon>Rhabditomorpha</taxon>
        <taxon>Rhabditoidea</taxon>
        <taxon>Rhabditidae</taxon>
        <taxon>Diploscapter</taxon>
    </lineage>
</organism>
<comment type="caution">
    <text evidence="3">The sequence shown here is derived from an EMBL/GenBank/DDBJ whole genome shotgun (WGS) entry which is preliminary data.</text>
</comment>
<feature type="region of interest" description="Disordered" evidence="1">
    <location>
        <begin position="1"/>
        <end position="35"/>
    </location>
</feature>
<proteinExistence type="predicted"/>
<keyword evidence="2" id="KW-1133">Transmembrane helix</keyword>